<feature type="non-terminal residue" evidence="1">
    <location>
        <position position="1"/>
    </location>
</feature>
<protein>
    <recommendedName>
        <fullName evidence="2">Peptidase C39 domain-containing protein</fullName>
    </recommendedName>
</protein>
<dbReference type="AlphaFoldDB" id="X0X8C9"/>
<organism evidence="1">
    <name type="scientific">marine sediment metagenome</name>
    <dbReference type="NCBI Taxonomy" id="412755"/>
    <lineage>
        <taxon>unclassified sequences</taxon>
        <taxon>metagenomes</taxon>
        <taxon>ecological metagenomes</taxon>
    </lineage>
</organism>
<accession>X0X8C9</accession>
<evidence type="ECO:0008006" key="2">
    <source>
        <dbReference type="Google" id="ProtNLM"/>
    </source>
</evidence>
<dbReference type="EMBL" id="BARS01041502">
    <property type="protein sequence ID" value="GAG32918.1"/>
    <property type="molecule type" value="Genomic_DNA"/>
</dbReference>
<name>X0X8C9_9ZZZZ</name>
<evidence type="ECO:0000313" key="1">
    <source>
        <dbReference type="EMBL" id="GAG32918.1"/>
    </source>
</evidence>
<gene>
    <name evidence="1" type="ORF">S01H1_63109</name>
</gene>
<sequence length="116" mass="13101">VKQPEDSNLCGQACVATLAGVGLEESIRVFGTRGKTTTRQIRQALLHLEVDCGERLVRGFPDGPAILKWTWPNGHSHWCVWMNNKYYDPCAGVHRKPPKYLTRANARVTSHLELYL</sequence>
<proteinExistence type="predicted"/>
<comment type="caution">
    <text evidence="1">The sequence shown here is derived from an EMBL/GenBank/DDBJ whole genome shotgun (WGS) entry which is preliminary data.</text>
</comment>
<reference evidence="1" key="1">
    <citation type="journal article" date="2014" name="Front. Microbiol.">
        <title>High frequency of phylogenetically diverse reductive dehalogenase-homologous genes in deep subseafloor sedimentary metagenomes.</title>
        <authorList>
            <person name="Kawai M."/>
            <person name="Futagami T."/>
            <person name="Toyoda A."/>
            <person name="Takaki Y."/>
            <person name="Nishi S."/>
            <person name="Hori S."/>
            <person name="Arai W."/>
            <person name="Tsubouchi T."/>
            <person name="Morono Y."/>
            <person name="Uchiyama I."/>
            <person name="Ito T."/>
            <person name="Fujiyama A."/>
            <person name="Inagaki F."/>
            <person name="Takami H."/>
        </authorList>
    </citation>
    <scope>NUCLEOTIDE SEQUENCE</scope>
    <source>
        <strain evidence="1">Expedition CK06-06</strain>
    </source>
</reference>